<evidence type="ECO:0000259" key="7">
    <source>
        <dbReference type="PROSITE" id="PS50893"/>
    </source>
</evidence>
<dbReference type="GO" id="GO:0016887">
    <property type="term" value="F:ATP hydrolysis activity"/>
    <property type="evidence" value="ECO:0007669"/>
    <property type="project" value="InterPro"/>
</dbReference>
<dbReference type="PROSITE" id="PS50893">
    <property type="entry name" value="ABC_TRANSPORTER_2"/>
    <property type="match status" value="1"/>
</dbReference>
<dbReference type="GO" id="GO:0005524">
    <property type="term" value="F:ATP binding"/>
    <property type="evidence" value="ECO:0007669"/>
    <property type="project" value="UniProtKB-KW"/>
</dbReference>
<dbReference type="KEGG" id="pstg:E8M01_31075"/>
<dbReference type="AlphaFoldDB" id="A0A4D7B3D7"/>
<protein>
    <submittedName>
        <fullName evidence="8">ABC transporter ATP-binding protein</fullName>
    </submittedName>
</protein>
<dbReference type="EMBL" id="CP039690">
    <property type="protein sequence ID" value="QCI68279.1"/>
    <property type="molecule type" value="Genomic_DNA"/>
</dbReference>
<evidence type="ECO:0000313" key="9">
    <source>
        <dbReference type="Proteomes" id="UP000298781"/>
    </source>
</evidence>
<dbReference type="InterPro" id="IPR003439">
    <property type="entry name" value="ABC_transporter-like_ATP-bd"/>
</dbReference>
<dbReference type="PANTHER" id="PTHR42794:SF1">
    <property type="entry name" value="HEMIN IMPORT ATP-BINDING PROTEIN HMUV"/>
    <property type="match status" value="1"/>
</dbReference>
<dbReference type="CDD" id="cd03214">
    <property type="entry name" value="ABC_Iron-Siderophores_B12_Hemin"/>
    <property type="match status" value="1"/>
</dbReference>
<keyword evidence="4 8" id="KW-0067">ATP-binding</keyword>
<dbReference type="Pfam" id="PF00005">
    <property type="entry name" value="ABC_tran"/>
    <property type="match status" value="1"/>
</dbReference>
<dbReference type="SUPFAM" id="SSF52540">
    <property type="entry name" value="P-loop containing nucleoside triphosphate hydrolases"/>
    <property type="match status" value="1"/>
</dbReference>
<dbReference type="RefSeq" id="WP_136963698.1">
    <property type="nucleotide sequence ID" value="NZ_CP039690.1"/>
</dbReference>
<evidence type="ECO:0000256" key="3">
    <source>
        <dbReference type="ARBA" id="ARBA00022741"/>
    </source>
</evidence>
<reference evidence="8 9" key="1">
    <citation type="submission" date="2019-04" db="EMBL/GenBank/DDBJ databases">
        <title>Phreatobacter aquaticus sp. nov.</title>
        <authorList>
            <person name="Choi A."/>
        </authorList>
    </citation>
    <scope>NUCLEOTIDE SEQUENCE [LARGE SCALE GENOMIC DNA]</scope>
    <source>
        <strain evidence="8 9">KCTC 52518</strain>
    </source>
</reference>
<dbReference type="Proteomes" id="UP000298781">
    <property type="component" value="Chromosome"/>
</dbReference>
<dbReference type="OrthoDB" id="9810077at2"/>
<proteinExistence type="inferred from homology"/>
<dbReference type="InterPro" id="IPR017871">
    <property type="entry name" value="ABC_transporter-like_CS"/>
</dbReference>
<dbReference type="SMART" id="SM00382">
    <property type="entry name" value="AAA"/>
    <property type="match status" value="1"/>
</dbReference>
<evidence type="ECO:0000256" key="5">
    <source>
        <dbReference type="ARBA" id="ARBA00022967"/>
    </source>
</evidence>
<evidence type="ECO:0000256" key="1">
    <source>
        <dbReference type="ARBA" id="ARBA00005417"/>
    </source>
</evidence>
<comment type="similarity">
    <text evidence="1">Belongs to the ABC transporter superfamily.</text>
</comment>
<sequence>MAVPADTYPAAAVLVEDLWYRRGSRDILREVSLSVAANTILGILGPNGCGKSTLLRCIAGLDRPDRGRVVLAGSDVQTLSPATRARHLALQAQDADAALGFCVRDVVGLGRLARRRGLWHGEDERDRAVVARALARLDLTDLADRAVESLSGGERQRVLIARALAQEPDILLLDEPMNHLDIQHRFAVLALLRSLGITVLAVFHDIELAGRSCDRILLMKGGRVLADAAPAAALTSEHLMAAFAVDASVDTHPATRQIRVDLRPAQGRHQP</sequence>
<dbReference type="PROSITE" id="PS00211">
    <property type="entry name" value="ABC_TRANSPORTER_1"/>
    <property type="match status" value="1"/>
</dbReference>
<evidence type="ECO:0000256" key="4">
    <source>
        <dbReference type="ARBA" id="ARBA00022840"/>
    </source>
</evidence>
<comment type="function">
    <text evidence="6">Part of the ABC transporter complex HmuTUV involved in hemin import. Responsible for energy coupling to the transport system.</text>
</comment>
<dbReference type="PANTHER" id="PTHR42794">
    <property type="entry name" value="HEMIN IMPORT ATP-BINDING PROTEIN HMUV"/>
    <property type="match status" value="1"/>
</dbReference>
<dbReference type="FunFam" id="3.40.50.300:FF:000134">
    <property type="entry name" value="Iron-enterobactin ABC transporter ATP-binding protein"/>
    <property type="match status" value="1"/>
</dbReference>
<keyword evidence="3" id="KW-0547">Nucleotide-binding</keyword>
<evidence type="ECO:0000256" key="2">
    <source>
        <dbReference type="ARBA" id="ARBA00022448"/>
    </source>
</evidence>
<evidence type="ECO:0000313" key="8">
    <source>
        <dbReference type="EMBL" id="QCI68279.1"/>
    </source>
</evidence>
<accession>A0A4D7B3D7</accession>
<keyword evidence="9" id="KW-1185">Reference proteome</keyword>
<dbReference type="Gene3D" id="3.40.50.300">
    <property type="entry name" value="P-loop containing nucleotide triphosphate hydrolases"/>
    <property type="match status" value="1"/>
</dbReference>
<gene>
    <name evidence="8" type="ORF">E8M01_31075</name>
</gene>
<name>A0A4D7B3D7_9HYPH</name>
<feature type="domain" description="ABC transporter" evidence="7">
    <location>
        <begin position="13"/>
        <end position="246"/>
    </location>
</feature>
<keyword evidence="5" id="KW-1278">Translocase</keyword>
<keyword evidence="2" id="KW-0813">Transport</keyword>
<dbReference type="InterPro" id="IPR003593">
    <property type="entry name" value="AAA+_ATPase"/>
</dbReference>
<organism evidence="8 9">
    <name type="scientific">Phreatobacter stygius</name>
    <dbReference type="NCBI Taxonomy" id="1940610"/>
    <lineage>
        <taxon>Bacteria</taxon>
        <taxon>Pseudomonadati</taxon>
        <taxon>Pseudomonadota</taxon>
        <taxon>Alphaproteobacteria</taxon>
        <taxon>Hyphomicrobiales</taxon>
        <taxon>Phreatobacteraceae</taxon>
        <taxon>Phreatobacter</taxon>
    </lineage>
</organism>
<dbReference type="InterPro" id="IPR027417">
    <property type="entry name" value="P-loop_NTPase"/>
</dbReference>
<evidence type="ECO:0000256" key="6">
    <source>
        <dbReference type="ARBA" id="ARBA00037066"/>
    </source>
</evidence>